<feature type="signal peptide" evidence="1">
    <location>
        <begin position="1"/>
        <end position="22"/>
    </location>
</feature>
<dbReference type="EMBL" id="CP144090">
    <property type="protein sequence ID" value="WWD09157.1"/>
    <property type="molecule type" value="Genomic_DNA"/>
</dbReference>
<reference evidence="2 3" key="1">
    <citation type="submission" date="2024-01" db="EMBL/GenBank/DDBJ databases">
        <title>Comparative genomics of Cryptococcus and Kwoniella reveals pathogenesis evolution and contrasting modes of karyotype evolution via chromosome fusion or intercentromeric recombination.</title>
        <authorList>
            <person name="Coelho M.A."/>
            <person name="David-Palma M."/>
            <person name="Shea T."/>
            <person name="Bowers K."/>
            <person name="McGinley-Smith S."/>
            <person name="Mohammad A.W."/>
            <person name="Gnirke A."/>
            <person name="Yurkov A.M."/>
            <person name="Nowrousian M."/>
            <person name="Sun S."/>
            <person name="Cuomo C.A."/>
            <person name="Heitman J."/>
        </authorList>
    </citation>
    <scope>NUCLEOTIDE SEQUENCE [LARGE SCALE GENOMIC DNA]</scope>
    <source>
        <strain evidence="2 3">PYCC6329</strain>
    </source>
</reference>
<protein>
    <submittedName>
        <fullName evidence="2">Uncharacterized protein</fullName>
    </submittedName>
</protein>
<dbReference type="AlphaFoldDB" id="A0AAX4KTK5"/>
<name>A0AAX4KTK5_9TREE</name>
<gene>
    <name evidence="2" type="ORF">V865_007279</name>
</gene>
<dbReference type="Proteomes" id="UP001358614">
    <property type="component" value="Chromosome 2"/>
</dbReference>
<sequence>MLSTQPSTVLGMLATSILAVSAMKVQQLSDTKITFSDGTGRTLSGGSGDIIKAPTSTFNSCTKEGIDYQDPAKFDYVIFGDDGDSVKLKLSCQAKCKALSDDQAEYTFIKDEPFLKGTHPEIGRVWCDKVLERDESIWKKEEDVRLPDSDKL</sequence>
<feature type="chain" id="PRO_5043399580" evidence="1">
    <location>
        <begin position="23"/>
        <end position="152"/>
    </location>
</feature>
<keyword evidence="1" id="KW-0732">Signal</keyword>
<dbReference type="GeneID" id="91106080"/>
<evidence type="ECO:0000256" key="1">
    <source>
        <dbReference type="SAM" id="SignalP"/>
    </source>
</evidence>
<dbReference type="KEGG" id="ker:91106080"/>
<keyword evidence="3" id="KW-1185">Reference proteome</keyword>
<evidence type="ECO:0000313" key="3">
    <source>
        <dbReference type="Proteomes" id="UP001358614"/>
    </source>
</evidence>
<proteinExistence type="predicted"/>
<organism evidence="2 3">
    <name type="scientific">Kwoniella europaea PYCC6329</name>
    <dbReference type="NCBI Taxonomy" id="1423913"/>
    <lineage>
        <taxon>Eukaryota</taxon>
        <taxon>Fungi</taxon>
        <taxon>Dikarya</taxon>
        <taxon>Basidiomycota</taxon>
        <taxon>Agaricomycotina</taxon>
        <taxon>Tremellomycetes</taxon>
        <taxon>Tremellales</taxon>
        <taxon>Cryptococcaceae</taxon>
        <taxon>Kwoniella</taxon>
    </lineage>
</organism>
<accession>A0AAX4KTK5</accession>
<evidence type="ECO:0000313" key="2">
    <source>
        <dbReference type="EMBL" id="WWD09157.1"/>
    </source>
</evidence>
<dbReference type="RefSeq" id="XP_066087124.1">
    <property type="nucleotide sequence ID" value="XM_066231027.1"/>
</dbReference>